<evidence type="ECO:0000256" key="4">
    <source>
        <dbReference type="ARBA" id="ARBA00022692"/>
    </source>
</evidence>
<dbReference type="OrthoDB" id="431212at2759"/>
<evidence type="ECO:0000256" key="6">
    <source>
        <dbReference type="ARBA" id="ARBA00023136"/>
    </source>
</evidence>
<evidence type="ECO:0000313" key="9">
    <source>
        <dbReference type="Proteomes" id="UP000800038"/>
    </source>
</evidence>
<feature type="transmembrane region" description="Helical" evidence="7">
    <location>
        <begin position="99"/>
        <end position="127"/>
    </location>
</feature>
<comment type="subcellular location">
    <subcellularLocation>
        <location evidence="1">Membrane</location>
        <topology evidence="1">Multi-pass membrane protein</topology>
    </subcellularLocation>
</comment>
<sequence>MDSIRNSTKSFNVYIGQSTFGRIFRLEGCGHEKEIKDTKFTTEVRAGLTTFFTMAYIIAVNATVLSDTGGNCVCNDTIDPACINNSEYLVCKEDLNRNLITATAAIAGLSSFLFGFLTNMPVCLAPGMGLNAYFAYQIVGFHGTGLISYNLALTAVFVEGLIFIFLSLVGMRQWLVKVIPVSLKVAAACGIGLFLAEVGLSSTSGIGAISGAKNTPLEVAGCANQYKDAFGVCTGHKMTSPTMWLGVMGGGVLTAYLMMYKVKSAMIMAILLVSIISWPRGTSVTFFPDNELGDNRFNFFKKVVDFHPINHTLNTLDWNIARERGNFALALFTFLYVDIIDCTATLYSMARFAGVVDPETGDFPRSTIAYCTDALCICIGALLGSSPVTTFVESGAGIAEGGKTGLTAMVCGTCFLISMFFAPIFASIPPWATGCTLVLVGCLMMRQISSINWRYIGDAVPAFVTVMFIPFGYSAAYGLIAGLMVYTALNGMVYITKLVSCGYIVPEDEDYREYWTIKPHGKLPWFITASQAIVDQVRHSERHKEENASIRSGESGWKYHNRVGSNGSNRELETVVVHPLPTDPRREKVLRKPGK</sequence>
<dbReference type="PANTHER" id="PTHR43337:SF3">
    <property type="entry name" value="PURINE TRANSPORTER"/>
    <property type="match status" value="1"/>
</dbReference>
<dbReference type="GO" id="GO:0015854">
    <property type="term" value="P:guanine transport"/>
    <property type="evidence" value="ECO:0007669"/>
    <property type="project" value="TreeGrafter"/>
</dbReference>
<dbReference type="Proteomes" id="UP000800038">
    <property type="component" value="Unassembled WGS sequence"/>
</dbReference>
<name>A0A6A5SIU5_9PLEO</name>
<keyword evidence="6 7" id="KW-0472">Membrane</keyword>
<dbReference type="Pfam" id="PF00860">
    <property type="entry name" value="Xan_ur_permease"/>
    <property type="match status" value="1"/>
</dbReference>
<reference evidence="8" key="1">
    <citation type="journal article" date="2020" name="Stud. Mycol.">
        <title>101 Dothideomycetes genomes: a test case for predicting lifestyles and emergence of pathogens.</title>
        <authorList>
            <person name="Haridas S."/>
            <person name="Albert R."/>
            <person name="Binder M."/>
            <person name="Bloem J."/>
            <person name="Labutti K."/>
            <person name="Salamov A."/>
            <person name="Andreopoulos B."/>
            <person name="Baker S."/>
            <person name="Barry K."/>
            <person name="Bills G."/>
            <person name="Bluhm B."/>
            <person name="Cannon C."/>
            <person name="Castanera R."/>
            <person name="Culley D."/>
            <person name="Daum C."/>
            <person name="Ezra D."/>
            <person name="Gonzalez J."/>
            <person name="Henrissat B."/>
            <person name="Kuo A."/>
            <person name="Liang C."/>
            <person name="Lipzen A."/>
            <person name="Lutzoni F."/>
            <person name="Magnuson J."/>
            <person name="Mondo S."/>
            <person name="Nolan M."/>
            <person name="Ohm R."/>
            <person name="Pangilinan J."/>
            <person name="Park H.-J."/>
            <person name="Ramirez L."/>
            <person name="Alfaro M."/>
            <person name="Sun H."/>
            <person name="Tritt A."/>
            <person name="Yoshinaga Y."/>
            <person name="Zwiers L.-H."/>
            <person name="Turgeon B."/>
            <person name="Goodwin S."/>
            <person name="Spatafora J."/>
            <person name="Crous P."/>
            <person name="Grigoriev I."/>
        </authorList>
    </citation>
    <scope>NUCLEOTIDE SEQUENCE</scope>
    <source>
        <strain evidence="8">CBS 161.51</strain>
    </source>
</reference>
<feature type="transmembrane region" description="Helical" evidence="7">
    <location>
        <begin position="181"/>
        <end position="200"/>
    </location>
</feature>
<feature type="transmembrane region" description="Helical" evidence="7">
    <location>
        <begin position="242"/>
        <end position="260"/>
    </location>
</feature>
<keyword evidence="4 7" id="KW-0812">Transmembrane</keyword>
<dbReference type="EMBL" id="ML976079">
    <property type="protein sequence ID" value="KAF1939538.1"/>
    <property type="molecule type" value="Genomic_DNA"/>
</dbReference>
<dbReference type="GO" id="GO:0015853">
    <property type="term" value="P:adenine transport"/>
    <property type="evidence" value="ECO:0007669"/>
    <property type="project" value="TreeGrafter"/>
</dbReference>
<feature type="transmembrane region" description="Helical" evidence="7">
    <location>
        <begin position="460"/>
        <end position="489"/>
    </location>
</feature>
<organism evidence="8 9">
    <name type="scientific">Clathrospora elynae</name>
    <dbReference type="NCBI Taxonomy" id="706981"/>
    <lineage>
        <taxon>Eukaryota</taxon>
        <taxon>Fungi</taxon>
        <taxon>Dikarya</taxon>
        <taxon>Ascomycota</taxon>
        <taxon>Pezizomycotina</taxon>
        <taxon>Dothideomycetes</taxon>
        <taxon>Pleosporomycetidae</taxon>
        <taxon>Pleosporales</taxon>
        <taxon>Diademaceae</taxon>
        <taxon>Clathrospora</taxon>
    </lineage>
</organism>
<dbReference type="PANTHER" id="PTHR43337">
    <property type="entry name" value="XANTHINE/URACIL PERMEASE C887.17-RELATED"/>
    <property type="match status" value="1"/>
</dbReference>
<comment type="similarity">
    <text evidence="2">Belongs to the nucleobase:cation symporter-2 (NCS2) (TC 2.A.40) family. Azg-like subfamily.</text>
</comment>
<accession>A0A6A5SIU5</accession>
<dbReference type="GO" id="GO:0005345">
    <property type="term" value="F:purine nucleobase transmembrane transporter activity"/>
    <property type="evidence" value="ECO:0007669"/>
    <property type="project" value="TreeGrafter"/>
</dbReference>
<gene>
    <name evidence="8" type="ORF">EJ02DRAFT_424743</name>
</gene>
<evidence type="ECO:0000256" key="5">
    <source>
        <dbReference type="ARBA" id="ARBA00022989"/>
    </source>
</evidence>
<dbReference type="InterPro" id="IPR045018">
    <property type="entry name" value="Azg-like"/>
</dbReference>
<dbReference type="InterPro" id="IPR006043">
    <property type="entry name" value="NCS2"/>
</dbReference>
<keyword evidence="3" id="KW-0813">Transport</keyword>
<keyword evidence="5 7" id="KW-1133">Transmembrane helix</keyword>
<protein>
    <submittedName>
        <fullName evidence="8">Purine transporter</fullName>
    </submittedName>
</protein>
<dbReference type="GO" id="GO:0005886">
    <property type="term" value="C:plasma membrane"/>
    <property type="evidence" value="ECO:0007669"/>
    <property type="project" value="TreeGrafter"/>
</dbReference>
<evidence type="ECO:0000256" key="2">
    <source>
        <dbReference type="ARBA" id="ARBA00005697"/>
    </source>
</evidence>
<evidence type="ECO:0000256" key="7">
    <source>
        <dbReference type="SAM" id="Phobius"/>
    </source>
</evidence>
<feature type="transmembrane region" description="Helical" evidence="7">
    <location>
        <begin position="147"/>
        <end position="169"/>
    </location>
</feature>
<evidence type="ECO:0000313" key="8">
    <source>
        <dbReference type="EMBL" id="KAF1939538.1"/>
    </source>
</evidence>
<keyword evidence="9" id="KW-1185">Reference proteome</keyword>
<evidence type="ECO:0000256" key="1">
    <source>
        <dbReference type="ARBA" id="ARBA00004141"/>
    </source>
</evidence>
<dbReference type="AlphaFoldDB" id="A0A6A5SIU5"/>
<feature type="transmembrane region" description="Helical" evidence="7">
    <location>
        <begin position="327"/>
        <end position="347"/>
    </location>
</feature>
<evidence type="ECO:0000256" key="3">
    <source>
        <dbReference type="ARBA" id="ARBA00022448"/>
    </source>
</evidence>
<proteinExistence type="inferred from homology"/>